<comment type="caution">
    <text evidence="3">The sequence shown here is derived from an EMBL/GenBank/DDBJ whole genome shotgun (WGS) entry which is preliminary data.</text>
</comment>
<reference evidence="3 4" key="1">
    <citation type="journal article" date="2018" name="Proc. R. Soc. B">
        <title>A non-coding region near Follistatin controls head colour polymorphism in the Gouldian finch.</title>
        <authorList>
            <person name="Toomey M.B."/>
            <person name="Marques C.I."/>
            <person name="Andrade P."/>
            <person name="Araujo P.M."/>
            <person name="Sabatino S."/>
            <person name="Gazda M.A."/>
            <person name="Afonso S."/>
            <person name="Lopes R.J."/>
            <person name="Corbo J.C."/>
            <person name="Carneiro M."/>
        </authorList>
    </citation>
    <scope>NUCLEOTIDE SEQUENCE [LARGE SCALE GENOMIC DNA]</scope>
    <source>
        <strain evidence="3">Red01</strain>
        <tissue evidence="3">Muscle</tissue>
    </source>
</reference>
<protein>
    <recommendedName>
        <fullName evidence="2">SCP domain-containing protein</fullName>
    </recommendedName>
</protein>
<proteinExistence type="predicted"/>
<feature type="domain" description="SCP" evidence="2">
    <location>
        <begin position="227"/>
        <end position="380"/>
    </location>
</feature>
<evidence type="ECO:0000313" key="3">
    <source>
        <dbReference type="EMBL" id="RLW01351.1"/>
    </source>
</evidence>
<dbReference type="SMART" id="SM00198">
    <property type="entry name" value="SCP"/>
    <property type="match status" value="1"/>
</dbReference>
<sequence>MRLGVLQLVMGLAQWGLDPGRTEAGGQRGYIPSSLSPPVRDRGPAGCPPPASAPCPFCAPSPKALSSLKSPWRPGCLPGIPGCGRTLQGEFPRPPEGSGHSQGYGEGTCTSRPPWPPPYPLLFPPALSTKETFLVLSLHNKLRSKVQPPAANMQKLVSPLAGPVSPTFDVTSTFHPMPGDVDSPWVIHMLMKQKIWLVHAHLRQDESLGVLCSVTHCRASDVPQSPSGLTILVVLHPWGSSLGGSCSSPQEWSEELARQAGARAASCLEGPAPPPAPQLGWSEVLLPAGAGGFGAVLELWFAEGQRYDYRTGLCASNATCRHYTQVGTRGTGGLLGTGTPVTNALPQLVWATAGQLGCGRHRCPGPHGPSEAFACAYSPG</sequence>
<dbReference type="CDD" id="cd05380">
    <property type="entry name" value="CAP_euk"/>
    <property type="match status" value="1"/>
</dbReference>
<dbReference type="Proteomes" id="UP000276834">
    <property type="component" value="Unassembled WGS sequence"/>
</dbReference>
<dbReference type="Gene3D" id="3.40.33.10">
    <property type="entry name" value="CAP"/>
    <property type="match status" value="1"/>
</dbReference>
<dbReference type="PANTHER" id="PTHR10334">
    <property type="entry name" value="CYSTEINE-RICH SECRETORY PROTEIN-RELATED"/>
    <property type="match status" value="1"/>
</dbReference>
<dbReference type="Pfam" id="PF00188">
    <property type="entry name" value="CAP"/>
    <property type="match status" value="1"/>
</dbReference>
<dbReference type="InterPro" id="IPR001283">
    <property type="entry name" value="CRISP-related"/>
</dbReference>
<dbReference type="InterPro" id="IPR035940">
    <property type="entry name" value="CAP_sf"/>
</dbReference>
<evidence type="ECO:0000256" key="1">
    <source>
        <dbReference type="SAM" id="MobiDB-lite"/>
    </source>
</evidence>
<keyword evidence="4" id="KW-1185">Reference proteome</keyword>
<dbReference type="SUPFAM" id="SSF55797">
    <property type="entry name" value="PR-1-like"/>
    <property type="match status" value="2"/>
</dbReference>
<evidence type="ECO:0000259" key="2">
    <source>
        <dbReference type="SMART" id="SM00198"/>
    </source>
</evidence>
<dbReference type="OrthoDB" id="337038at2759"/>
<feature type="region of interest" description="Disordered" evidence="1">
    <location>
        <begin position="90"/>
        <end position="109"/>
    </location>
</feature>
<feature type="region of interest" description="Disordered" evidence="1">
    <location>
        <begin position="21"/>
        <end position="46"/>
    </location>
</feature>
<dbReference type="InterPro" id="IPR014044">
    <property type="entry name" value="CAP_dom"/>
</dbReference>
<accession>A0A3L8SGJ5</accession>
<name>A0A3L8SGJ5_CHLGU</name>
<organism evidence="3 4">
    <name type="scientific">Chloebia gouldiae</name>
    <name type="common">Gouldian finch</name>
    <name type="synonym">Erythrura gouldiae</name>
    <dbReference type="NCBI Taxonomy" id="44316"/>
    <lineage>
        <taxon>Eukaryota</taxon>
        <taxon>Metazoa</taxon>
        <taxon>Chordata</taxon>
        <taxon>Craniata</taxon>
        <taxon>Vertebrata</taxon>
        <taxon>Euteleostomi</taxon>
        <taxon>Archelosauria</taxon>
        <taxon>Archosauria</taxon>
        <taxon>Dinosauria</taxon>
        <taxon>Saurischia</taxon>
        <taxon>Theropoda</taxon>
        <taxon>Coelurosauria</taxon>
        <taxon>Aves</taxon>
        <taxon>Neognathae</taxon>
        <taxon>Neoaves</taxon>
        <taxon>Telluraves</taxon>
        <taxon>Australaves</taxon>
        <taxon>Passeriformes</taxon>
        <taxon>Passeroidea</taxon>
        <taxon>Passeridae</taxon>
        <taxon>Chloebia</taxon>
    </lineage>
</organism>
<dbReference type="EMBL" id="QUSF01000023">
    <property type="protein sequence ID" value="RLW01351.1"/>
    <property type="molecule type" value="Genomic_DNA"/>
</dbReference>
<dbReference type="AlphaFoldDB" id="A0A3L8SGJ5"/>
<gene>
    <name evidence="3" type="ORF">DV515_00008155</name>
</gene>
<evidence type="ECO:0000313" key="4">
    <source>
        <dbReference type="Proteomes" id="UP000276834"/>
    </source>
</evidence>